<dbReference type="SUPFAM" id="SSF51905">
    <property type="entry name" value="FAD/NAD(P)-binding domain"/>
    <property type="match status" value="2"/>
</dbReference>
<keyword evidence="4" id="KW-0274">FAD</keyword>
<evidence type="ECO:0000256" key="1">
    <source>
        <dbReference type="ARBA" id="ARBA00001974"/>
    </source>
</evidence>
<evidence type="ECO:0000313" key="9">
    <source>
        <dbReference type="Proteomes" id="UP000799421"/>
    </source>
</evidence>
<dbReference type="InterPro" id="IPR020946">
    <property type="entry name" value="Flavin_mOase-like"/>
</dbReference>
<keyword evidence="5" id="KW-0521">NADP</keyword>
<proteinExistence type="inferred from homology"/>
<dbReference type="InterPro" id="IPR036188">
    <property type="entry name" value="FAD/NAD-bd_sf"/>
</dbReference>
<evidence type="ECO:0000256" key="5">
    <source>
        <dbReference type="ARBA" id="ARBA00022857"/>
    </source>
</evidence>
<dbReference type="PRINTS" id="PR00411">
    <property type="entry name" value="PNDRDTASEI"/>
</dbReference>
<comment type="similarity">
    <text evidence="2">Belongs to the FAD-binding monooxygenase family.</text>
</comment>
<evidence type="ECO:0000256" key="4">
    <source>
        <dbReference type="ARBA" id="ARBA00022827"/>
    </source>
</evidence>
<evidence type="ECO:0000256" key="6">
    <source>
        <dbReference type="ARBA" id="ARBA00023002"/>
    </source>
</evidence>
<dbReference type="GO" id="GO:0004499">
    <property type="term" value="F:N,N-dimethylaniline monooxygenase activity"/>
    <property type="evidence" value="ECO:0007669"/>
    <property type="project" value="InterPro"/>
</dbReference>
<keyword evidence="9" id="KW-1185">Reference proteome</keyword>
<accession>A0A6A7BY54</accession>
<evidence type="ECO:0000256" key="3">
    <source>
        <dbReference type="ARBA" id="ARBA00022630"/>
    </source>
</evidence>
<protein>
    <submittedName>
        <fullName evidence="8">Cyclopentanone 1,2-monooxygenase</fullName>
    </submittedName>
</protein>
<dbReference type="GO" id="GO:0050661">
    <property type="term" value="F:NADP binding"/>
    <property type="evidence" value="ECO:0007669"/>
    <property type="project" value="InterPro"/>
</dbReference>
<dbReference type="Gene3D" id="3.50.50.60">
    <property type="entry name" value="FAD/NAD(P)-binding domain"/>
    <property type="match status" value="3"/>
</dbReference>
<dbReference type="InterPro" id="IPR050775">
    <property type="entry name" value="FAD-binding_Monooxygenases"/>
</dbReference>
<evidence type="ECO:0000256" key="2">
    <source>
        <dbReference type="ARBA" id="ARBA00010139"/>
    </source>
</evidence>
<reference evidence="8" key="1">
    <citation type="journal article" date="2020" name="Stud. Mycol.">
        <title>101 Dothideomycetes genomes: a test case for predicting lifestyles and emergence of pathogens.</title>
        <authorList>
            <person name="Haridas S."/>
            <person name="Albert R."/>
            <person name="Binder M."/>
            <person name="Bloem J."/>
            <person name="Labutti K."/>
            <person name="Salamov A."/>
            <person name="Andreopoulos B."/>
            <person name="Baker S."/>
            <person name="Barry K."/>
            <person name="Bills G."/>
            <person name="Bluhm B."/>
            <person name="Cannon C."/>
            <person name="Castanera R."/>
            <person name="Culley D."/>
            <person name="Daum C."/>
            <person name="Ezra D."/>
            <person name="Gonzalez J."/>
            <person name="Henrissat B."/>
            <person name="Kuo A."/>
            <person name="Liang C."/>
            <person name="Lipzen A."/>
            <person name="Lutzoni F."/>
            <person name="Magnuson J."/>
            <person name="Mondo S."/>
            <person name="Nolan M."/>
            <person name="Ohm R."/>
            <person name="Pangilinan J."/>
            <person name="Park H.-J."/>
            <person name="Ramirez L."/>
            <person name="Alfaro M."/>
            <person name="Sun H."/>
            <person name="Tritt A."/>
            <person name="Yoshinaga Y."/>
            <person name="Zwiers L.-H."/>
            <person name="Turgeon B."/>
            <person name="Goodwin S."/>
            <person name="Spatafora J."/>
            <person name="Crous P."/>
            <person name="Grigoriev I."/>
        </authorList>
    </citation>
    <scope>NUCLEOTIDE SEQUENCE</scope>
    <source>
        <strain evidence="8">CBS 480.64</strain>
    </source>
</reference>
<gene>
    <name evidence="8" type="ORF">K470DRAFT_271360</name>
</gene>
<keyword evidence="6" id="KW-0560">Oxidoreductase</keyword>
<organism evidence="8 9">
    <name type="scientific">Piedraia hortae CBS 480.64</name>
    <dbReference type="NCBI Taxonomy" id="1314780"/>
    <lineage>
        <taxon>Eukaryota</taxon>
        <taxon>Fungi</taxon>
        <taxon>Dikarya</taxon>
        <taxon>Ascomycota</taxon>
        <taxon>Pezizomycotina</taxon>
        <taxon>Dothideomycetes</taxon>
        <taxon>Dothideomycetidae</taxon>
        <taxon>Capnodiales</taxon>
        <taxon>Piedraiaceae</taxon>
        <taxon>Piedraia</taxon>
    </lineage>
</organism>
<dbReference type="AlphaFoldDB" id="A0A6A7BY54"/>
<dbReference type="PANTHER" id="PTHR43098">
    <property type="entry name" value="L-ORNITHINE N(5)-MONOOXYGENASE-RELATED"/>
    <property type="match status" value="1"/>
</dbReference>
<dbReference type="Proteomes" id="UP000799421">
    <property type="component" value="Unassembled WGS sequence"/>
</dbReference>
<dbReference type="OrthoDB" id="66881at2759"/>
<evidence type="ECO:0000313" key="8">
    <source>
        <dbReference type="EMBL" id="KAF2859625.1"/>
    </source>
</evidence>
<name>A0A6A7BY54_9PEZI</name>
<dbReference type="EMBL" id="MU005990">
    <property type="protein sequence ID" value="KAF2859625.1"/>
    <property type="molecule type" value="Genomic_DNA"/>
</dbReference>
<sequence>MQRSLGTNGTGTRQDTSNAQHLDLEVCIVGAGFAGIYLLHRMREEGFTGMKIIEAGNMLGGTWAWNSYPGARVDSPYPVYQMSIPQLYDGWVWKEKYPSSAELKEYFKHVDKVLDISRDVIFNTKVTEATFNASSNRWHVTCDDGTTISCHFLISCVGFAARRHFPDWPGFDKFQGFICHSSFWPQDGVNIKSKSVAVVGTGATGIQIAQEFSKEASHLTAFVRTPNLCLPMRQSPIDPTQIKQDAETLHEILSHKRFENTGGFNWPTPTRAGTDDTPAQREAVFESVWQRGGFEPLFTYTDMLTNESTNNHLYDFWARKTRSRMTDPYKKSLLIPEIAPHPFGGKRPSLEQDYYEQMDKPHVTLIDVKSNPITHLTEKGIVTADGKVHECDVIALATGFDTGTGSIKEVDFIGVDGITLVEKWKRYTWTYLGMAVHGFPNFFFTYGPHSPTAYVNGPSLVEPQAEWILSVMQRMKQRGFGRIEAKEEAEKQWSEMIRRIHALTLRDRVEGWYMGTNIPGKPREAMNYAGELKDYLKTLRDVLERDFEGFEMTKVRENSVI</sequence>
<dbReference type="GO" id="GO:0050660">
    <property type="term" value="F:flavin adenine dinucleotide binding"/>
    <property type="evidence" value="ECO:0007669"/>
    <property type="project" value="InterPro"/>
</dbReference>
<keyword evidence="7 8" id="KW-0503">Monooxygenase</keyword>
<comment type="cofactor">
    <cofactor evidence="1">
        <name>FAD</name>
        <dbReference type="ChEBI" id="CHEBI:57692"/>
    </cofactor>
</comment>
<keyword evidence="3" id="KW-0285">Flavoprotein</keyword>
<dbReference type="Pfam" id="PF00743">
    <property type="entry name" value="FMO-like"/>
    <property type="match status" value="1"/>
</dbReference>
<dbReference type="PANTHER" id="PTHR43098:SF3">
    <property type="entry name" value="L-ORNITHINE N(5)-MONOOXYGENASE-RELATED"/>
    <property type="match status" value="1"/>
</dbReference>
<evidence type="ECO:0000256" key="7">
    <source>
        <dbReference type="ARBA" id="ARBA00023033"/>
    </source>
</evidence>